<reference evidence="5" key="1">
    <citation type="journal article" date="2013" name="Nature">
        <title>Draft genome of the wheat A-genome progenitor Triticum urartu.</title>
        <authorList>
            <person name="Ling H.Q."/>
            <person name="Zhao S."/>
            <person name="Liu D."/>
            <person name="Wang J."/>
            <person name="Sun H."/>
            <person name="Zhang C."/>
            <person name="Fan H."/>
            <person name="Li D."/>
            <person name="Dong L."/>
            <person name="Tao Y."/>
            <person name="Gao C."/>
            <person name="Wu H."/>
            <person name="Li Y."/>
            <person name="Cui Y."/>
            <person name="Guo X."/>
            <person name="Zheng S."/>
            <person name="Wang B."/>
            <person name="Yu K."/>
            <person name="Liang Q."/>
            <person name="Yang W."/>
            <person name="Lou X."/>
            <person name="Chen J."/>
            <person name="Feng M."/>
            <person name="Jian J."/>
            <person name="Zhang X."/>
            <person name="Luo G."/>
            <person name="Jiang Y."/>
            <person name="Liu J."/>
            <person name="Wang Z."/>
            <person name="Sha Y."/>
            <person name="Zhang B."/>
            <person name="Wu H."/>
            <person name="Tang D."/>
            <person name="Shen Q."/>
            <person name="Xue P."/>
            <person name="Zou S."/>
            <person name="Wang X."/>
            <person name="Liu X."/>
            <person name="Wang F."/>
            <person name="Yang Y."/>
            <person name="An X."/>
            <person name="Dong Z."/>
            <person name="Zhang K."/>
            <person name="Zhang X."/>
            <person name="Luo M.C."/>
            <person name="Dvorak J."/>
            <person name="Tong Y."/>
            <person name="Wang J."/>
            <person name="Yang H."/>
            <person name="Li Z."/>
            <person name="Wang D."/>
            <person name="Zhang A."/>
            <person name="Wang J."/>
        </authorList>
    </citation>
    <scope>NUCLEOTIDE SEQUENCE</scope>
</reference>
<dbReference type="InterPro" id="IPR044660">
    <property type="entry name" value="IBH1-like"/>
</dbReference>
<evidence type="ECO:0000313" key="5">
    <source>
        <dbReference type="EMBL" id="EMS46725.1"/>
    </source>
</evidence>
<dbReference type="STRING" id="4572.M7Z2Y5"/>
<dbReference type="InterPro" id="IPR036638">
    <property type="entry name" value="HLH_DNA-bd_sf"/>
</dbReference>
<feature type="domain" description="IBH1-like N-terminal" evidence="4">
    <location>
        <begin position="9"/>
        <end position="74"/>
    </location>
</feature>
<name>M7Z2Y5_TRIUA</name>
<keyword evidence="2" id="KW-0805">Transcription regulation</keyword>
<keyword evidence="3" id="KW-0804">Transcription</keyword>
<proteinExistence type="inferred from homology"/>
<dbReference type="InterPro" id="IPR059002">
    <property type="entry name" value="IBH1_N"/>
</dbReference>
<dbReference type="EMBL" id="KD270406">
    <property type="protein sequence ID" value="EMS46725.1"/>
    <property type="molecule type" value="Genomic_DNA"/>
</dbReference>
<sequence length="150" mass="16766">MQGPSTSTKSFKQAFVKNLLLRLQLQARPNTSFGGTSSLHERKRAVKSSMDVAMATAHGGGARWPKAILDPASRACKVQRCRRIMRRCRSCKRSNVVGRLVRRRMTTLREVIPGGRDSAVDEVTLLCEAMDYAVHLRAQVDVLRRPSEAM</sequence>
<dbReference type="AlphaFoldDB" id="M7Z2Y5"/>
<protein>
    <recommendedName>
        <fullName evidence="4">IBH1-like N-terminal domain-containing protein</fullName>
    </recommendedName>
</protein>
<dbReference type="SUPFAM" id="SSF47459">
    <property type="entry name" value="HLH, helix-loop-helix DNA-binding domain"/>
    <property type="match status" value="1"/>
</dbReference>
<comment type="similarity">
    <text evidence="1">Belongs to the bHLH protein family.</text>
</comment>
<dbReference type="GO" id="GO:0006355">
    <property type="term" value="P:regulation of DNA-templated transcription"/>
    <property type="evidence" value="ECO:0007669"/>
    <property type="project" value="InterPro"/>
</dbReference>
<evidence type="ECO:0000256" key="2">
    <source>
        <dbReference type="ARBA" id="ARBA00023015"/>
    </source>
</evidence>
<evidence type="ECO:0000259" key="4">
    <source>
        <dbReference type="Pfam" id="PF26576"/>
    </source>
</evidence>
<accession>M7Z2Y5</accession>
<dbReference type="eggNOG" id="ENOG502RYWW">
    <property type="taxonomic scope" value="Eukaryota"/>
</dbReference>
<gene>
    <name evidence="5" type="ORF">TRIUR3_25467</name>
</gene>
<dbReference type="Pfam" id="PF26576">
    <property type="entry name" value="IBH1_N"/>
    <property type="match status" value="1"/>
</dbReference>
<organism evidence="5">
    <name type="scientific">Triticum urartu</name>
    <name type="common">Red wild einkorn</name>
    <name type="synonym">Crithodium urartu</name>
    <dbReference type="NCBI Taxonomy" id="4572"/>
    <lineage>
        <taxon>Eukaryota</taxon>
        <taxon>Viridiplantae</taxon>
        <taxon>Streptophyta</taxon>
        <taxon>Embryophyta</taxon>
        <taxon>Tracheophyta</taxon>
        <taxon>Spermatophyta</taxon>
        <taxon>Magnoliopsida</taxon>
        <taxon>Liliopsida</taxon>
        <taxon>Poales</taxon>
        <taxon>Poaceae</taxon>
        <taxon>BOP clade</taxon>
        <taxon>Pooideae</taxon>
        <taxon>Triticodae</taxon>
        <taxon>Triticeae</taxon>
        <taxon>Triticinae</taxon>
        <taxon>Triticum</taxon>
    </lineage>
</organism>
<dbReference type="PANTHER" id="PTHR33124">
    <property type="entry name" value="TRANSCRIPTION FACTOR IBH1-LIKE 1"/>
    <property type="match status" value="1"/>
</dbReference>
<dbReference type="PANTHER" id="PTHR33124:SF2">
    <property type="entry name" value="OS06G0653200 PROTEIN"/>
    <property type="match status" value="1"/>
</dbReference>
<evidence type="ECO:0000256" key="3">
    <source>
        <dbReference type="ARBA" id="ARBA00023163"/>
    </source>
</evidence>
<dbReference type="GO" id="GO:0046983">
    <property type="term" value="F:protein dimerization activity"/>
    <property type="evidence" value="ECO:0007669"/>
    <property type="project" value="InterPro"/>
</dbReference>
<evidence type="ECO:0000256" key="1">
    <source>
        <dbReference type="ARBA" id="ARBA00005510"/>
    </source>
</evidence>
<dbReference type="OMA" id="QRCRRIM"/>